<dbReference type="Proteomes" id="UP001498771">
    <property type="component" value="Unassembled WGS sequence"/>
</dbReference>
<dbReference type="SMART" id="SM00382">
    <property type="entry name" value="AAA"/>
    <property type="match status" value="2"/>
</dbReference>
<dbReference type="InterPro" id="IPR036640">
    <property type="entry name" value="ABC1_TM_sf"/>
</dbReference>
<keyword evidence="12" id="KW-1185">Reference proteome</keyword>
<dbReference type="InterPro" id="IPR003593">
    <property type="entry name" value="AAA+_ATPase"/>
</dbReference>
<sequence>MKQNIAYFDKLGSGEVTTRIASDTTLIQEGMSEKVSYIVANLSTFFAVYILAFTRYYVLTFIMLSIAFVVTVSLFVSSGLMKKYFRKAAEGYAVGGTLAEETISSIRNVQAFGIQDRLVAQYDKYLEVSERYGIKAGFALGIMTSMVWIGCYNNDALAFWQGTRFITEHRMDVAQVISIILLANQGSFALSGIAPHFRSVSQARSAVSKIFATIDRASMVDSLNESGQRLEDVKGELELRNVKFIYPSRPNVCVLNDFSLRIPAGKTVALVGASGSGKSTIIGLIERFYLPLAGQIMLDGVPIESLNVRWLRQQVSLVSQEPTLFACSIYENIAHGLIGTPYEFASEAEKRALVTSACEQANAMSFISTFPEGLDTSVGERGFLMSGGQKQRLAIARAIVSNPKILLLDEATSALDTKSEGIVQDALDKAAKGRTTIVIAHRLSTIKDADLIVVMRKGVIMEMGNHKELLEKNGEYFSLVEAQKIEKEKEIIKSKLQIQSEAEEDIDAEDIVSVDEKAKEALSRVKTASSISSAIIANTPAREEIDDSKYTFKELVMFLIDLQKGYNGLNSIGMVLSLINGLGYVALGFFYGGAVDAYTHLPDYEYVTRRIAIFAGLLFMESIVVSVATSGSQALFSFSSQKLVRRIRRMTYKQILRQDISYFDKDENTAGSLTAMLSQDAQAIEGLTGPTFGQISNAVMIMLSGAVVSISVTWKLGLVLTAVQPLIIGGCFFRIYILASFQGIMKNSNQKASNYACENASAIRTVMSLSRELDVLETYHRTIEEQHRVSIPATHRSSFMYGISQGMQLFIFALAYWYGSTFIRTGEYTVLKFYITYCALIAGAQAAGMALSYAPDMGKAKFAAANIKKTLSLVPEIDTWSTEGDTPENVQGEIEFKDVHFRYPTRPTVPVLRGLDLSVKKGQYVALVGGSGCGKSTTIGLIESFYQPLSGSITLDGRDIREFNINRYREQIALVQQEPTLYAGTIRENILFGTTDTVVPDERIYKVARQANIHDFIMSLPDGYDTLCGNKGTLLSGGQKQRIAIARALIREPKVLLLDEATSALDSESEKVVQAALDVAAKGRTTIAIAHRLSTIQNADVIYVFDSGKVVESGTHQELLGKKGKYYELVQLQALEESG</sequence>
<dbReference type="CDD" id="cd18578">
    <property type="entry name" value="ABC_6TM_Pgp_ABCB1_D2_like"/>
    <property type="match status" value="1"/>
</dbReference>
<feature type="transmembrane region" description="Helical" evidence="8">
    <location>
        <begin position="572"/>
        <end position="591"/>
    </location>
</feature>
<evidence type="ECO:0000256" key="7">
    <source>
        <dbReference type="ARBA" id="ARBA00023136"/>
    </source>
</evidence>
<evidence type="ECO:0000256" key="2">
    <source>
        <dbReference type="ARBA" id="ARBA00007577"/>
    </source>
</evidence>
<evidence type="ECO:0000259" key="9">
    <source>
        <dbReference type="PROSITE" id="PS50893"/>
    </source>
</evidence>
<feature type="transmembrane region" description="Helical" evidence="8">
    <location>
        <begin position="722"/>
        <end position="741"/>
    </location>
</feature>
<dbReference type="PANTHER" id="PTHR43394">
    <property type="entry name" value="ATP-DEPENDENT PERMEASE MDL1, MITOCHONDRIAL"/>
    <property type="match status" value="1"/>
</dbReference>
<feature type="transmembrane region" description="Helical" evidence="8">
    <location>
        <begin position="831"/>
        <end position="854"/>
    </location>
</feature>
<dbReference type="InterPro" id="IPR039421">
    <property type="entry name" value="Type_1_exporter"/>
</dbReference>
<feature type="transmembrane region" description="Helical" evidence="8">
    <location>
        <begin position="58"/>
        <end position="77"/>
    </location>
</feature>
<comment type="similarity">
    <text evidence="2">Belongs to the ABC transporter superfamily. ABCB family. Multidrug resistance exporter (TC 3.A.1.201) subfamily.</text>
</comment>
<gene>
    <name evidence="11" type="ORF">BZA70DRAFT_277786</name>
</gene>
<dbReference type="Pfam" id="PF00664">
    <property type="entry name" value="ABC_membrane"/>
    <property type="match status" value="2"/>
</dbReference>
<evidence type="ECO:0000256" key="5">
    <source>
        <dbReference type="ARBA" id="ARBA00022840"/>
    </source>
</evidence>
<dbReference type="PANTHER" id="PTHR43394:SF27">
    <property type="entry name" value="ATP-DEPENDENT TRANSLOCASE ABCB1-LIKE"/>
    <property type="match status" value="1"/>
</dbReference>
<dbReference type="Gene3D" id="1.20.1560.10">
    <property type="entry name" value="ABC transporter type 1, transmembrane domain"/>
    <property type="match status" value="1"/>
</dbReference>
<keyword evidence="5" id="KW-0067">ATP-binding</keyword>
<feature type="domain" description="ABC transmembrane type-1" evidence="10">
    <location>
        <begin position="1"/>
        <end position="202"/>
    </location>
</feature>
<feature type="transmembrane region" description="Helical" evidence="8">
    <location>
        <begin position="698"/>
        <end position="716"/>
    </location>
</feature>
<proteinExistence type="inferred from homology"/>
<comment type="caution">
    <text evidence="11">The sequence shown here is derived from an EMBL/GenBank/DDBJ whole genome shotgun (WGS) entry which is preliminary data.</text>
</comment>
<dbReference type="RefSeq" id="XP_064768321.1">
    <property type="nucleotide sequence ID" value="XM_064912502.1"/>
</dbReference>
<dbReference type="Gene3D" id="3.40.50.300">
    <property type="entry name" value="P-loop containing nucleotide triphosphate hydrolases"/>
    <property type="match status" value="2"/>
</dbReference>
<keyword evidence="7 8" id="KW-0472">Membrane</keyword>
<dbReference type="InterPro" id="IPR017871">
    <property type="entry name" value="ABC_transporter-like_CS"/>
</dbReference>
<dbReference type="EMBL" id="JBBJBU010000005">
    <property type="protein sequence ID" value="KAK7205288.1"/>
    <property type="molecule type" value="Genomic_DNA"/>
</dbReference>
<feature type="transmembrane region" description="Helical" evidence="8">
    <location>
        <begin position="611"/>
        <end position="638"/>
    </location>
</feature>
<dbReference type="Pfam" id="PF00005">
    <property type="entry name" value="ABC_tran"/>
    <property type="match status" value="2"/>
</dbReference>
<keyword evidence="3 8" id="KW-0812">Transmembrane</keyword>
<evidence type="ECO:0000256" key="4">
    <source>
        <dbReference type="ARBA" id="ARBA00022741"/>
    </source>
</evidence>
<protein>
    <submittedName>
        <fullName evidence="11">ABC transporter</fullName>
    </submittedName>
</protein>
<dbReference type="InterPro" id="IPR011527">
    <property type="entry name" value="ABC1_TM_dom"/>
</dbReference>
<name>A0ABR1F837_9ASCO</name>
<dbReference type="InterPro" id="IPR027417">
    <property type="entry name" value="P-loop_NTPase"/>
</dbReference>
<feature type="domain" description="ABC transporter" evidence="9">
    <location>
        <begin position="894"/>
        <end position="1132"/>
    </location>
</feature>
<evidence type="ECO:0000256" key="6">
    <source>
        <dbReference type="ARBA" id="ARBA00022989"/>
    </source>
</evidence>
<keyword evidence="6 8" id="KW-1133">Transmembrane helix</keyword>
<reference evidence="11 12" key="1">
    <citation type="submission" date="2024-03" db="EMBL/GenBank/DDBJ databases">
        <title>Genome-scale model development and genomic sequencing of the oleaginous clade Lipomyces.</title>
        <authorList>
            <consortium name="Lawrence Berkeley National Laboratory"/>
            <person name="Czajka J.J."/>
            <person name="Han Y."/>
            <person name="Kim J."/>
            <person name="Mondo S.J."/>
            <person name="Hofstad B.A."/>
            <person name="Robles A."/>
            <person name="Haridas S."/>
            <person name="Riley R."/>
            <person name="LaButti K."/>
            <person name="Pangilinan J."/>
            <person name="Andreopoulos W."/>
            <person name="Lipzen A."/>
            <person name="Yan J."/>
            <person name="Wang M."/>
            <person name="Ng V."/>
            <person name="Grigoriev I.V."/>
            <person name="Spatafora J.W."/>
            <person name="Magnuson J.K."/>
            <person name="Baker S.E."/>
            <person name="Pomraning K.R."/>
        </authorList>
    </citation>
    <scope>NUCLEOTIDE SEQUENCE [LARGE SCALE GENOMIC DNA]</scope>
    <source>
        <strain evidence="11 12">Phaff 52-87</strain>
    </source>
</reference>
<evidence type="ECO:0000256" key="3">
    <source>
        <dbReference type="ARBA" id="ARBA00022692"/>
    </source>
</evidence>
<dbReference type="InterPro" id="IPR003439">
    <property type="entry name" value="ABC_transporter-like_ATP-bd"/>
</dbReference>
<evidence type="ECO:0000256" key="8">
    <source>
        <dbReference type="SAM" id="Phobius"/>
    </source>
</evidence>
<dbReference type="SUPFAM" id="SSF90123">
    <property type="entry name" value="ABC transporter transmembrane region"/>
    <property type="match status" value="2"/>
</dbReference>
<dbReference type="SUPFAM" id="SSF52540">
    <property type="entry name" value="P-loop containing nucleoside triphosphate hydrolases"/>
    <property type="match status" value="2"/>
</dbReference>
<dbReference type="PROSITE" id="PS50893">
    <property type="entry name" value="ABC_TRANSPORTER_2"/>
    <property type="match status" value="2"/>
</dbReference>
<dbReference type="CDD" id="cd18577">
    <property type="entry name" value="ABC_6TM_Pgp_ABCB1_D1_like"/>
    <property type="match status" value="1"/>
</dbReference>
<dbReference type="GeneID" id="90038014"/>
<dbReference type="CDD" id="cd03249">
    <property type="entry name" value="ABC_MTABC3_MDL1_MDL2"/>
    <property type="match status" value="2"/>
</dbReference>
<keyword evidence="4" id="KW-0547">Nucleotide-binding</keyword>
<evidence type="ECO:0000313" key="12">
    <source>
        <dbReference type="Proteomes" id="UP001498771"/>
    </source>
</evidence>
<dbReference type="PROSITE" id="PS00211">
    <property type="entry name" value="ABC_TRANSPORTER_1"/>
    <property type="match status" value="2"/>
</dbReference>
<evidence type="ECO:0000313" key="11">
    <source>
        <dbReference type="EMBL" id="KAK7205288.1"/>
    </source>
</evidence>
<evidence type="ECO:0000256" key="1">
    <source>
        <dbReference type="ARBA" id="ARBA00004141"/>
    </source>
</evidence>
<feature type="transmembrane region" description="Helical" evidence="8">
    <location>
        <begin position="35"/>
        <end position="52"/>
    </location>
</feature>
<feature type="domain" description="ABC transporter" evidence="9">
    <location>
        <begin position="237"/>
        <end position="482"/>
    </location>
</feature>
<feature type="transmembrane region" description="Helical" evidence="8">
    <location>
        <begin position="798"/>
        <end position="819"/>
    </location>
</feature>
<accession>A0ABR1F837</accession>
<evidence type="ECO:0000259" key="10">
    <source>
        <dbReference type="PROSITE" id="PS50929"/>
    </source>
</evidence>
<dbReference type="PROSITE" id="PS50929">
    <property type="entry name" value="ABC_TM1F"/>
    <property type="match status" value="2"/>
</dbReference>
<feature type="domain" description="ABC transmembrane type-1" evidence="10">
    <location>
        <begin position="572"/>
        <end position="859"/>
    </location>
</feature>
<organism evidence="11 12">
    <name type="scientific">Myxozyma melibiosi</name>
    <dbReference type="NCBI Taxonomy" id="54550"/>
    <lineage>
        <taxon>Eukaryota</taxon>
        <taxon>Fungi</taxon>
        <taxon>Dikarya</taxon>
        <taxon>Ascomycota</taxon>
        <taxon>Saccharomycotina</taxon>
        <taxon>Lipomycetes</taxon>
        <taxon>Lipomycetales</taxon>
        <taxon>Lipomycetaceae</taxon>
        <taxon>Myxozyma</taxon>
    </lineage>
</organism>
<comment type="subcellular location">
    <subcellularLocation>
        <location evidence="1">Membrane</location>
        <topology evidence="1">Multi-pass membrane protein</topology>
    </subcellularLocation>
</comment>